<dbReference type="GO" id="GO:0046872">
    <property type="term" value="F:metal ion binding"/>
    <property type="evidence" value="ECO:0007669"/>
    <property type="project" value="TreeGrafter"/>
</dbReference>
<evidence type="ECO:0000256" key="6">
    <source>
        <dbReference type="ARBA" id="ARBA00022840"/>
    </source>
</evidence>
<evidence type="ECO:0000256" key="8">
    <source>
        <dbReference type="HAMAP-Rule" id="MF_00578"/>
    </source>
</evidence>
<dbReference type="GO" id="GO:0004357">
    <property type="term" value="F:glutamate-cysteine ligase activity"/>
    <property type="evidence" value="ECO:0007669"/>
    <property type="project" value="UniProtKB-UniRule"/>
</dbReference>
<dbReference type="InterPro" id="IPR014746">
    <property type="entry name" value="Gln_synth/guanido_kin_cat_dom"/>
</dbReference>
<evidence type="ECO:0000256" key="1">
    <source>
        <dbReference type="ARBA" id="ARBA00005006"/>
    </source>
</evidence>
<dbReference type="EMBL" id="JACCKB010000045">
    <property type="protein sequence ID" value="NYZ68586.1"/>
    <property type="molecule type" value="Genomic_DNA"/>
</dbReference>
<dbReference type="Proteomes" id="UP000569732">
    <property type="component" value="Unassembled WGS sequence"/>
</dbReference>
<dbReference type="SUPFAM" id="SSF55931">
    <property type="entry name" value="Glutamine synthetase/guanido kinase"/>
    <property type="match status" value="1"/>
</dbReference>
<keyword evidence="12" id="KW-1185">Reference proteome</keyword>
<dbReference type="NCBIfam" id="TIGR01434">
    <property type="entry name" value="glu_cys_ligase"/>
    <property type="match status" value="1"/>
</dbReference>
<name>A0A853ILG4_9GAMM</name>
<comment type="caution">
    <text evidence="11">The sequence shown here is derived from an EMBL/GenBank/DDBJ whole genome shotgun (WGS) entry which is preliminary data.</text>
</comment>
<evidence type="ECO:0000256" key="9">
    <source>
        <dbReference type="RuleBase" id="RU004391"/>
    </source>
</evidence>
<comment type="similarity">
    <text evidence="2 8">Belongs to the glutamate--cysteine ligase type 1 family. Type 1 subfamily.</text>
</comment>
<keyword evidence="4 8" id="KW-0317">Glutathione biosynthesis</keyword>
<dbReference type="UniPathway" id="UPA00142">
    <property type="reaction ID" value="UER00209"/>
</dbReference>
<dbReference type="PANTHER" id="PTHR38761">
    <property type="entry name" value="GLUTAMATE--CYSTEINE LIGASE"/>
    <property type="match status" value="1"/>
</dbReference>
<evidence type="ECO:0000256" key="5">
    <source>
        <dbReference type="ARBA" id="ARBA00022741"/>
    </source>
</evidence>
<dbReference type="Gene3D" id="3.30.590.20">
    <property type="match status" value="1"/>
</dbReference>
<dbReference type="GO" id="GO:0005829">
    <property type="term" value="C:cytosol"/>
    <property type="evidence" value="ECO:0007669"/>
    <property type="project" value="TreeGrafter"/>
</dbReference>
<feature type="domain" description="Glutamate--cysteine ligase" evidence="10">
    <location>
        <begin position="10"/>
        <end position="380"/>
    </location>
</feature>
<dbReference type="GO" id="GO:0005524">
    <property type="term" value="F:ATP binding"/>
    <property type="evidence" value="ECO:0007669"/>
    <property type="project" value="UniProtKB-KW"/>
</dbReference>
<sequence>MTTKYQASLAVLGQKDNIQLLTQLQHGIEKEGLRTDMAGYLSQQPHPDQLGSKLTHPYITTDYSEALLEFITPVYQNPADALHFQHQLHQYTYQHLDAELLWVNSMPCLLGSDEEIPIAYYGDSNLGKMKYVYREGLAHRYGKAMQTIAGIHYNFSLPSELWELLKEKEMPGLTLDDYQSTKYFAMIRNFRRYAWLLMYLFGASPAVSKNFLRNGKHGLQSLNHETLYLPYATSLRMSDLGYQNNAQASLNICYNTLPSYVDTISKAIKTPYPKYEQIGVEVNGHYRQLNSNLLQIENEYYSPVRPKRITQSGEHPIDALADKGVEYVEIRCMDLNPFAPLGIDLTTSHFLDTFLTYCALADSPDIDLQECKAIQHNFDQTVVEGRKPELTLIKQDKPIQLTDWAKQLLTELIPVAELLDSAWGSNNHKVAIEEQLTKIEDSSLTPSAKVIAELQQSQSSFNEFGISVAKQHADYFLGTSLCSKRQNYFNALTQQSWADQRHLETKDSQSFPEFLADYFRASPTSTASCK</sequence>
<evidence type="ECO:0000256" key="4">
    <source>
        <dbReference type="ARBA" id="ARBA00022684"/>
    </source>
</evidence>
<dbReference type="RefSeq" id="WP_180570590.1">
    <property type="nucleotide sequence ID" value="NZ_JACCKB010000045.1"/>
</dbReference>
<dbReference type="GO" id="GO:0006750">
    <property type="term" value="P:glutathione biosynthetic process"/>
    <property type="evidence" value="ECO:0007669"/>
    <property type="project" value="UniProtKB-UniRule"/>
</dbReference>
<organism evidence="11 12">
    <name type="scientific">Spartinivicinus marinus</name>
    <dbReference type="NCBI Taxonomy" id="2994442"/>
    <lineage>
        <taxon>Bacteria</taxon>
        <taxon>Pseudomonadati</taxon>
        <taxon>Pseudomonadota</taxon>
        <taxon>Gammaproteobacteria</taxon>
        <taxon>Oceanospirillales</taxon>
        <taxon>Zooshikellaceae</taxon>
        <taxon>Spartinivicinus</taxon>
    </lineage>
</organism>
<evidence type="ECO:0000313" key="12">
    <source>
        <dbReference type="Proteomes" id="UP000569732"/>
    </source>
</evidence>
<reference evidence="11 12" key="1">
    <citation type="submission" date="2020-07" db="EMBL/GenBank/DDBJ databases">
        <title>Endozoicomonas sp. nov., isolated from sediment.</title>
        <authorList>
            <person name="Gu T."/>
        </authorList>
    </citation>
    <scope>NUCLEOTIDE SEQUENCE [LARGE SCALE GENOMIC DNA]</scope>
    <source>
        <strain evidence="11 12">SM1973</strain>
    </source>
</reference>
<dbReference type="InterPro" id="IPR007370">
    <property type="entry name" value="Glu_cys_ligase"/>
</dbReference>
<evidence type="ECO:0000256" key="2">
    <source>
        <dbReference type="ARBA" id="ARBA00008772"/>
    </source>
</evidence>
<dbReference type="InterPro" id="IPR006334">
    <property type="entry name" value="Glut_cys_ligase"/>
</dbReference>
<dbReference type="AlphaFoldDB" id="A0A853ILG4"/>
<evidence type="ECO:0000313" key="11">
    <source>
        <dbReference type="EMBL" id="NYZ68586.1"/>
    </source>
</evidence>
<proteinExistence type="inferred from homology"/>
<comment type="catalytic activity">
    <reaction evidence="7 8 9">
        <text>L-cysteine + L-glutamate + ATP = gamma-L-glutamyl-L-cysteine + ADP + phosphate + H(+)</text>
        <dbReference type="Rhea" id="RHEA:13285"/>
        <dbReference type="ChEBI" id="CHEBI:15378"/>
        <dbReference type="ChEBI" id="CHEBI:29985"/>
        <dbReference type="ChEBI" id="CHEBI:30616"/>
        <dbReference type="ChEBI" id="CHEBI:35235"/>
        <dbReference type="ChEBI" id="CHEBI:43474"/>
        <dbReference type="ChEBI" id="CHEBI:58173"/>
        <dbReference type="ChEBI" id="CHEBI:456216"/>
        <dbReference type="EC" id="6.3.2.2"/>
    </reaction>
</comment>
<protein>
    <recommendedName>
        <fullName evidence="8">Glutamate--cysteine ligase</fullName>
        <ecNumber evidence="8">6.3.2.2</ecNumber>
    </recommendedName>
    <alternativeName>
        <fullName evidence="8">Gamma-ECS</fullName>
        <shortName evidence="8">GCS</shortName>
    </alternativeName>
    <alternativeName>
        <fullName evidence="8">Gamma-glutamylcysteine synthetase</fullName>
    </alternativeName>
</protein>
<keyword evidence="5 8" id="KW-0547">Nucleotide-binding</keyword>
<accession>A0A853ILG4</accession>
<dbReference type="EC" id="6.3.2.2" evidence="8"/>
<evidence type="ECO:0000259" key="10">
    <source>
        <dbReference type="Pfam" id="PF04262"/>
    </source>
</evidence>
<gene>
    <name evidence="8" type="primary">gshA</name>
    <name evidence="11" type="ORF">H0A36_21455</name>
</gene>
<dbReference type="HAMAP" id="MF_00578">
    <property type="entry name" value="Glu_cys_ligase"/>
    <property type="match status" value="1"/>
</dbReference>
<dbReference type="Pfam" id="PF04262">
    <property type="entry name" value="Glu_cys_ligase"/>
    <property type="match status" value="1"/>
</dbReference>
<keyword evidence="6 8" id="KW-0067">ATP-binding</keyword>
<comment type="pathway">
    <text evidence="1 8 9">Sulfur metabolism; glutathione biosynthesis; glutathione from L-cysteine and L-glutamate: step 1/2.</text>
</comment>
<keyword evidence="3 8" id="KW-0436">Ligase</keyword>
<evidence type="ECO:0000256" key="3">
    <source>
        <dbReference type="ARBA" id="ARBA00022598"/>
    </source>
</evidence>
<dbReference type="PANTHER" id="PTHR38761:SF1">
    <property type="entry name" value="GLUTAMATE--CYSTEINE LIGASE"/>
    <property type="match status" value="1"/>
</dbReference>
<evidence type="ECO:0000256" key="7">
    <source>
        <dbReference type="ARBA" id="ARBA00048819"/>
    </source>
</evidence>